<dbReference type="AlphaFoldDB" id="B3GUX1"/>
<reference evidence="2" key="2">
    <citation type="submission" date="2008-03" db="EMBL/GenBank/DDBJ databases">
        <authorList>
            <person name="Liu F."/>
            <person name="Lu J."/>
            <person name="Hu W."/>
            <person name="Wang S.-Y."/>
            <person name="Cui S.-J."/>
            <person name="Chi M."/>
            <person name="Yan Q."/>
            <person name="Wang X.-R."/>
            <person name="Song H.-D."/>
            <person name="Xu X.-N."/>
            <person name="Wang J.-J."/>
            <person name="Zhang X.-L."/>
            <person name="Zhang X."/>
            <person name="Wang Z.-Q."/>
            <person name="Xue C.-L."/>
            <person name="Brindley P.J."/>
            <person name="McManus D.P."/>
            <person name="Yang P.-Y."/>
            <person name="Feng Z."/>
            <person name="Chen Z."/>
            <person name="Han Z.-G."/>
        </authorList>
    </citation>
    <scope>NUCLEOTIDE SEQUENCE</scope>
</reference>
<accession>B3GUX1</accession>
<feature type="region of interest" description="Disordered" evidence="1">
    <location>
        <begin position="1"/>
        <end position="40"/>
    </location>
</feature>
<proteinExistence type="evidence at transcript level"/>
<protein>
    <submittedName>
        <fullName evidence="2">Uncharacterized protein</fullName>
    </submittedName>
</protein>
<feature type="compositionally biased region" description="Low complexity" evidence="1">
    <location>
        <begin position="1"/>
        <end position="13"/>
    </location>
</feature>
<evidence type="ECO:0000256" key="1">
    <source>
        <dbReference type="SAM" id="MobiDB-lite"/>
    </source>
</evidence>
<sequence>MDSTSSDSSVSTYEDTDLSESPAKKRKLPSSDSIETVEPSTDSLVGIGFQVVTSSSLALNDSPPIIMCNPMNQTRDLDSGECVFKTTENPSSCQPTVDPVSIPDSTTNLHGVENISFTRNSDLGSESVETNETVLINSQDTGLLTVNLSNINSETGEEES</sequence>
<evidence type="ECO:0000313" key="2">
    <source>
        <dbReference type="EMBL" id="ACE06897.1"/>
    </source>
</evidence>
<name>B3GUX1_SCHJA</name>
<reference evidence="2" key="1">
    <citation type="journal article" date="2006" name="PLoS Pathog.">
        <title>New perspectives on host-parasite interplay by comparative transcriptomic and proteomic analyses of Schistosoma japonicum.</title>
        <authorList>
            <person name="Liu F."/>
            <person name="Lu J."/>
            <person name="Hu W."/>
            <person name="Wang S.Y."/>
            <person name="Cui S.J."/>
            <person name="Chi M."/>
            <person name="Yan Q."/>
            <person name="Wang X.R."/>
            <person name="Song H.D."/>
            <person name="Xu X.N."/>
            <person name="Wang J.J."/>
            <person name="Zhang X.L."/>
            <person name="Zhang X."/>
            <person name="Wang Z.Q."/>
            <person name="Xue C.L."/>
            <person name="Brindley P.J."/>
            <person name="McManus D.P."/>
            <person name="Yang P.Y."/>
            <person name="Feng Z."/>
            <person name="Chen Z."/>
            <person name="Han Z.G."/>
        </authorList>
    </citation>
    <scope>NUCLEOTIDE SEQUENCE</scope>
</reference>
<dbReference type="EMBL" id="EZ000117">
    <property type="protein sequence ID" value="ACE06897.1"/>
    <property type="molecule type" value="mRNA"/>
</dbReference>
<feature type="compositionally biased region" description="Polar residues" evidence="1">
    <location>
        <begin position="30"/>
        <end position="40"/>
    </location>
</feature>
<organism evidence="2">
    <name type="scientific">Schistosoma japonicum</name>
    <name type="common">Blood fluke</name>
    <dbReference type="NCBI Taxonomy" id="6182"/>
    <lineage>
        <taxon>Eukaryota</taxon>
        <taxon>Metazoa</taxon>
        <taxon>Spiralia</taxon>
        <taxon>Lophotrochozoa</taxon>
        <taxon>Platyhelminthes</taxon>
        <taxon>Trematoda</taxon>
        <taxon>Digenea</taxon>
        <taxon>Strigeidida</taxon>
        <taxon>Schistosomatoidea</taxon>
        <taxon>Schistosomatidae</taxon>
        <taxon>Schistosoma</taxon>
    </lineage>
</organism>